<keyword evidence="4 6" id="KW-0472">Membrane</keyword>
<evidence type="ECO:0000313" key="9">
    <source>
        <dbReference type="Ensembl" id="ENSNMLP00000001742.1"/>
    </source>
</evidence>
<dbReference type="GO" id="GO:0019228">
    <property type="term" value="P:neuronal action potential"/>
    <property type="evidence" value="ECO:0007669"/>
    <property type="project" value="TreeGrafter"/>
</dbReference>
<dbReference type="Proteomes" id="UP000694523">
    <property type="component" value="Unplaced"/>
</dbReference>
<accession>A0A8C6WEN0</accession>
<feature type="transmembrane region" description="Helical" evidence="6">
    <location>
        <begin position="116"/>
        <end position="135"/>
    </location>
</feature>
<feature type="domain" description="Ion transport" evidence="7">
    <location>
        <begin position="75"/>
        <end position="193"/>
    </location>
</feature>
<feature type="transmembrane region" description="Helical" evidence="6">
    <location>
        <begin position="77"/>
        <end position="95"/>
    </location>
</feature>
<evidence type="ECO:0000256" key="1">
    <source>
        <dbReference type="ARBA" id="ARBA00004141"/>
    </source>
</evidence>
<dbReference type="SUPFAM" id="SSF81324">
    <property type="entry name" value="Voltage-gated potassium channels"/>
    <property type="match status" value="1"/>
</dbReference>
<evidence type="ECO:0000256" key="6">
    <source>
        <dbReference type="SAM" id="Phobius"/>
    </source>
</evidence>
<dbReference type="PANTHER" id="PTHR10037:SF278">
    <property type="entry name" value="SODIUM CHANNEL PROTEIN TYPE 2 SUBUNIT ALPHA"/>
    <property type="match status" value="1"/>
</dbReference>
<keyword evidence="10" id="KW-1185">Reference proteome</keyword>
<dbReference type="GO" id="GO:0005248">
    <property type="term" value="F:voltage-gated sodium channel activity"/>
    <property type="evidence" value="ECO:0007669"/>
    <property type="project" value="InterPro"/>
</dbReference>
<name>A0A8C6WEN0_9GOBI</name>
<evidence type="ECO:0000259" key="8">
    <source>
        <dbReference type="Pfam" id="PF06512"/>
    </source>
</evidence>
<sequence length="220" mass="25661">MMHLLSSSEGSTVDFGSAGDRGESTDFELEEFMEPDPCFVECLVQRFKCCQVNVEVGWCKMWWTLRKTCFRIVEHNWFESFIIFMILLSSGALAIEDIYIEKRKTIKIMLEFADKIFTYIFILEMLLKWTAYGFAKYFTNAWCWLDFLIVDVSLVSLVANAIGYADLGPIKVLRTLRALRPLRALSRFEGMRVRARHFTRFSQSNVFTHNTDHAINLITE</sequence>
<keyword evidence="3 6" id="KW-1133">Transmembrane helix</keyword>
<reference evidence="9" key="1">
    <citation type="submission" date="2025-08" db="UniProtKB">
        <authorList>
            <consortium name="Ensembl"/>
        </authorList>
    </citation>
    <scope>IDENTIFICATION</scope>
</reference>
<dbReference type="InterPro" id="IPR010526">
    <property type="entry name" value="Na_trans_assoc_dom"/>
</dbReference>
<reference evidence="9" key="2">
    <citation type="submission" date="2025-09" db="UniProtKB">
        <authorList>
            <consortium name="Ensembl"/>
        </authorList>
    </citation>
    <scope>IDENTIFICATION</scope>
</reference>
<dbReference type="GO" id="GO:0086010">
    <property type="term" value="P:membrane depolarization during action potential"/>
    <property type="evidence" value="ECO:0007669"/>
    <property type="project" value="TreeGrafter"/>
</dbReference>
<dbReference type="Ensembl" id="ENSNMLT00000002019.1">
    <property type="protein sequence ID" value="ENSNMLP00000001742.1"/>
    <property type="gene ID" value="ENSNMLG00000001334.1"/>
</dbReference>
<organism evidence="9 10">
    <name type="scientific">Neogobius melanostomus</name>
    <name type="common">round goby</name>
    <dbReference type="NCBI Taxonomy" id="47308"/>
    <lineage>
        <taxon>Eukaryota</taxon>
        <taxon>Metazoa</taxon>
        <taxon>Chordata</taxon>
        <taxon>Craniata</taxon>
        <taxon>Vertebrata</taxon>
        <taxon>Euteleostomi</taxon>
        <taxon>Actinopterygii</taxon>
        <taxon>Neopterygii</taxon>
        <taxon>Teleostei</taxon>
        <taxon>Neoteleostei</taxon>
        <taxon>Acanthomorphata</taxon>
        <taxon>Gobiaria</taxon>
        <taxon>Gobiiformes</taxon>
        <taxon>Gobioidei</taxon>
        <taxon>Gobiidae</taxon>
        <taxon>Benthophilinae</taxon>
        <taxon>Neogobiini</taxon>
        <taxon>Neogobius</taxon>
    </lineage>
</organism>
<dbReference type="InterPro" id="IPR027359">
    <property type="entry name" value="Volt_channel_dom_sf"/>
</dbReference>
<dbReference type="InterPro" id="IPR005821">
    <property type="entry name" value="Ion_trans_dom"/>
</dbReference>
<evidence type="ECO:0000313" key="10">
    <source>
        <dbReference type="Proteomes" id="UP000694523"/>
    </source>
</evidence>
<dbReference type="InterPro" id="IPR043203">
    <property type="entry name" value="VGCC_Ca_Na"/>
</dbReference>
<proteinExistence type="predicted"/>
<feature type="domain" description="Sodium ion transport-associated" evidence="8">
    <location>
        <begin position="5"/>
        <end position="71"/>
    </location>
</feature>
<feature type="transmembrane region" description="Helical" evidence="6">
    <location>
        <begin position="147"/>
        <end position="167"/>
    </location>
</feature>
<protein>
    <submittedName>
        <fullName evidence="9">Uncharacterized protein</fullName>
    </submittedName>
</protein>
<keyword evidence="2 6" id="KW-0812">Transmembrane</keyword>
<dbReference type="AlphaFoldDB" id="A0A8C6WEN0"/>
<evidence type="ECO:0000256" key="5">
    <source>
        <dbReference type="SAM" id="MobiDB-lite"/>
    </source>
</evidence>
<dbReference type="Gene3D" id="1.20.120.350">
    <property type="entry name" value="Voltage-gated potassium channels. Chain C"/>
    <property type="match status" value="1"/>
</dbReference>
<dbReference type="PANTHER" id="PTHR10037">
    <property type="entry name" value="VOLTAGE-GATED CATION CHANNEL CALCIUM AND SODIUM"/>
    <property type="match status" value="1"/>
</dbReference>
<evidence type="ECO:0000256" key="2">
    <source>
        <dbReference type="ARBA" id="ARBA00022692"/>
    </source>
</evidence>
<evidence type="ECO:0000256" key="4">
    <source>
        <dbReference type="ARBA" id="ARBA00023136"/>
    </source>
</evidence>
<dbReference type="Pfam" id="PF06512">
    <property type="entry name" value="Na_trans_assoc"/>
    <property type="match status" value="1"/>
</dbReference>
<dbReference type="GO" id="GO:0001518">
    <property type="term" value="C:voltage-gated sodium channel complex"/>
    <property type="evidence" value="ECO:0007669"/>
    <property type="project" value="InterPro"/>
</dbReference>
<feature type="region of interest" description="Disordered" evidence="5">
    <location>
        <begin position="1"/>
        <end position="21"/>
    </location>
</feature>
<evidence type="ECO:0000256" key="3">
    <source>
        <dbReference type="ARBA" id="ARBA00022989"/>
    </source>
</evidence>
<evidence type="ECO:0000259" key="7">
    <source>
        <dbReference type="Pfam" id="PF00520"/>
    </source>
</evidence>
<comment type="subcellular location">
    <subcellularLocation>
        <location evidence="1">Membrane</location>
        <topology evidence="1">Multi-pass membrane protein</topology>
    </subcellularLocation>
</comment>
<dbReference type="Pfam" id="PF00520">
    <property type="entry name" value="Ion_trans"/>
    <property type="match status" value="1"/>
</dbReference>
<feature type="compositionally biased region" description="Polar residues" evidence="5">
    <location>
        <begin position="1"/>
        <end position="11"/>
    </location>
</feature>